<gene>
    <name evidence="2" type="ORF">OKIOD_LOCUS8613</name>
</gene>
<evidence type="ECO:0000313" key="2">
    <source>
        <dbReference type="EMBL" id="CAG5101404.1"/>
    </source>
</evidence>
<organism evidence="2 3">
    <name type="scientific">Oikopleura dioica</name>
    <name type="common">Tunicate</name>
    <dbReference type="NCBI Taxonomy" id="34765"/>
    <lineage>
        <taxon>Eukaryota</taxon>
        <taxon>Metazoa</taxon>
        <taxon>Chordata</taxon>
        <taxon>Tunicata</taxon>
        <taxon>Appendicularia</taxon>
        <taxon>Copelata</taxon>
        <taxon>Oikopleuridae</taxon>
        <taxon>Oikopleura</taxon>
    </lineage>
</organism>
<reference evidence="2 3" key="1">
    <citation type="submission" date="2021-04" db="EMBL/GenBank/DDBJ databases">
        <authorList>
            <person name="Bliznina A."/>
        </authorList>
    </citation>
    <scope>NUCLEOTIDE SEQUENCE [LARGE SCALE GENOMIC DNA]</scope>
</reference>
<keyword evidence="1" id="KW-0472">Membrane</keyword>
<protein>
    <submittedName>
        <fullName evidence="2">Oidioi.mRNA.OKI2018_I69.YSR.g17055.t1.cds</fullName>
    </submittedName>
</protein>
<dbReference type="Proteomes" id="UP001158576">
    <property type="component" value="Chromosome YSR"/>
</dbReference>
<feature type="transmembrane region" description="Helical" evidence="1">
    <location>
        <begin position="7"/>
        <end position="28"/>
    </location>
</feature>
<dbReference type="EMBL" id="OU015570">
    <property type="protein sequence ID" value="CAG5101404.1"/>
    <property type="molecule type" value="Genomic_DNA"/>
</dbReference>
<evidence type="ECO:0000256" key="1">
    <source>
        <dbReference type="SAM" id="Phobius"/>
    </source>
</evidence>
<accession>A0ABN7SSD3</accession>
<dbReference type="PROSITE" id="PS51257">
    <property type="entry name" value="PROKAR_LIPOPROTEIN"/>
    <property type="match status" value="1"/>
</dbReference>
<keyword evidence="3" id="KW-1185">Reference proteome</keyword>
<evidence type="ECO:0000313" key="3">
    <source>
        <dbReference type="Proteomes" id="UP001158576"/>
    </source>
</evidence>
<sequence>MICCKIVIGFIAALVILAVGFACFMAGYRVGADLDVDGVDEDAAYRDEFDPFDPDNEFITSREGQQNLG</sequence>
<keyword evidence="1" id="KW-0812">Transmembrane</keyword>
<name>A0ABN7SSD3_OIKDI</name>
<proteinExistence type="predicted"/>
<keyword evidence="1" id="KW-1133">Transmembrane helix</keyword>